<dbReference type="Proteomes" id="UP000326877">
    <property type="component" value="Unassembled WGS sequence"/>
</dbReference>
<name>A0A5N7BWM2_PETAA</name>
<organism evidence="2">
    <name type="scientific">Petromyces alliaceus</name>
    <name type="common">Aspergillus alliaceus</name>
    <dbReference type="NCBI Taxonomy" id="209559"/>
    <lineage>
        <taxon>Eukaryota</taxon>
        <taxon>Fungi</taxon>
        <taxon>Dikarya</taxon>
        <taxon>Ascomycota</taxon>
        <taxon>Pezizomycotina</taxon>
        <taxon>Eurotiomycetes</taxon>
        <taxon>Eurotiomycetidae</taxon>
        <taxon>Eurotiales</taxon>
        <taxon>Aspergillaceae</taxon>
        <taxon>Aspergillus</taxon>
        <taxon>Aspergillus subgen. Circumdati</taxon>
    </lineage>
</organism>
<dbReference type="Gene3D" id="1.20.140.10">
    <property type="entry name" value="Butyryl-CoA Dehydrogenase, subunit A, domain 3"/>
    <property type="match status" value="1"/>
</dbReference>
<dbReference type="OrthoDB" id="538336at2759"/>
<dbReference type="GO" id="GO:0005777">
    <property type="term" value="C:peroxisome"/>
    <property type="evidence" value="ECO:0007669"/>
    <property type="project" value="InterPro"/>
</dbReference>
<feature type="domain" description="Acyl-CoA oxidase C-alpha1" evidence="1">
    <location>
        <begin position="252"/>
        <end position="393"/>
    </location>
</feature>
<dbReference type="SUPFAM" id="SSF56645">
    <property type="entry name" value="Acyl-CoA dehydrogenase NM domain-like"/>
    <property type="match status" value="1"/>
</dbReference>
<gene>
    <name evidence="2" type="ORF">BDV23DRAFT_187685</name>
</gene>
<dbReference type="InterPro" id="IPR009100">
    <property type="entry name" value="AcylCoA_DH/oxidase_NM_dom_sf"/>
</dbReference>
<dbReference type="PANTHER" id="PTHR10909">
    <property type="entry name" value="ELECTRON TRANSPORT OXIDOREDUCTASE"/>
    <property type="match status" value="1"/>
</dbReference>
<dbReference type="AlphaFoldDB" id="A0A5N7BWM2"/>
<dbReference type="InterPro" id="IPR036250">
    <property type="entry name" value="AcylCo_DH-like_C"/>
</dbReference>
<dbReference type="Gene3D" id="2.40.110.10">
    <property type="entry name" value="Butyryl-CoA Dehydrogenase, subunit A, domain 2"/>
    <property type="match status" value="1"/>
</dbReference>
<sequence>MSSMFHLLESHLFTLPWNSMSEAEQLKISYDRSRAIGRAFQFTMSDILHLTPKFWKFHRGNICALDICAFSLVTIQCNLVAGTLAPFVQDHPEHRLLLDQILNFDVNAQFLLTELGHGLDAKNLETTATLLEDGGFDLHTPHINAAKYMSPTSPVPGHPRIGLVIARLMVADEDRGVRPFIVRINDGESMSPGIICKVLPRRAGSKMVDHSTTTFNHVHLPKTSLLGSLKKPLNERDQFLSVISRISVGTLAISTTMIPILKRCAFVAGKYSLRRQIKGPSGSQIPIISFRTQQGPILHALANIAVFEAWATDCTQRFCDMNLETRVRHGIATAFKAVLTRATQDTLYTLAERCGAQGLYEHNHIIESQLESRGISISEGDTLTLCIRLASELLLGRYKLPPPNYPECLLAQHETSLFDECRAVLQNLSTGHRSQEFNHAILPKCQLLVESAGQRMAYEAALSASVPSELLAIYEAGSIRQDPAWYVEKCGITHEKLFAMECQALDAGLLSFDQLLDELDVEPYCTAPILSETLMEDFNARLRTYENKGEAKHSKDSIPQSRFIPADQQGLAILEDRGTGNQLITGTMPASQAFKGGFP</sequence>
<dbReference type="InterPro" id="IPR012258">
    <property type="entry name" value="Acyl-CoA_oxidase"/>
</dbReference>
<dbReference type="SUPFAM" id="SSF47203">
    <property type="entry name" value="Acyl-CoA dehydrogenase C-terminal domain-like"/>
    <property type="match status" value="1"/>
</dbReference>
<dbReference type="GO" id="GO:0005504">
    <property type="term" value="F:fatty acid binding"/>
    <property type="evidence" value="ECO:0007669"/>
    <property type="project" value="TreeGrafter"/>
</dbReference>
<dbReference type="GO" id="GO:0033540">
    <property type="term" value="P:fatty acid beta-oxidation using acyl-CoA oxidase"/>
    <property type="evidence" value="ECO:0007669"/>
    <property type="project" value="TreeGrafter"/>
</dbReference>
<dbReference type="InterPro" id="IPR046373">
    <property type="entry name" value="Acyl-CoA_Oxase/DH_mid-dom_sf"/>
</dbReference>
<dbReference type="PANTHER" id="PTHR10909:SF382">
    <property type="entry name" value="ACYL-COENZYME A OXIDASE"/>
    <property type="match status" value="1"/>
</dbReference>
<dbReference type="InterPro" id="IPR055060">
    <property type="entry name" value="ACOX_C_alpha1"/>
</dbReference>
<evidence type="ECO:0000259" key="1">
    <source>
        <dbReference type="Pfam" id="PF22924"/>
    </source>
</evidence>
<evidence type="ECO:0000313" key="2">
    <source>
        <dbReference type="EMBL" id="KAE8386043.1"/>
    </source>
</evidence>
<dbReference type="GO" id="GO:0003997">
    <property type="term" value="F:acyl-CoA oxidase activity"/>
    <property type="evidence" value="ECO:0007669"/>
    <property type="project" value="InterPro"/>
</dbReference>
<protein>
    <submittedName>
        <fullName evidence="2">Acyl-CoA dehydrogenase NM domain-like protein</fullName>
    </submittedName>
</protein>
<reference evidence="2" key="1">
    <citation type="submission" date="2019-04" db="EMBL/GenBank/DDBJ databases">
        <title>Friends and foes A comparative genomics studyof 23 Aspergillus species from section Flavi.</title>
        <authorList>
            <consortium name="DOE Joint Genome Institute"/>
            <person name="Kjaerbolling I."/>
            <person name="Vesth T."/>
            <person name="Frisvad J.C."/>
            <person name="Nybo J.L."/>
            <person name="Theobald S."/>
            <person name="Kildgaard S."/>
            <person name="Isbrandt T."/>
            <person name="Kuo A."/>
            <person name="Sato A."/>
            <person name="Lyhne E.K."/>
            <person name="Kogle M.E."/>
            <person name="Wiebenga A."/>
            <person name="Kun R.S."/>
            <person name="Lubbers R.J."/>
            <person name="Makela M.R."/>
            <person name="Barry K."/>
            <person name="Chovatia M."/>
            <person name="Clum A."/>
            <person name="Daum C."/>
            <person name="Haridas S."/>
            <person name="He G."/>
            <person name="LaButti K."/>
            <person name="Lipzen A."/>
            <person name="Mondo S."/>
            <person name="Riley R."/>
            <person name="Salamov A."/>
            <person name="Simmons B.A."/>
            <person name="Magnuson J.K."/>
            <person name="Henrissat B."/>
            <person name="Mortensen U.H."/>
            <person name="Larsen T.O."/>
            <person name="Devries R.P."/>
            <person name="Grigoriev I.V."/>
            <person name="Machida M."/>
            <person name="Baker S.E."/>
            <person name="Andersen M.R."/>
        </authorList>
    </citation>
    <scope>NUCLEOTIDE SEQUENCE [LARGE SCALE GENOMIC DNA]</scope>
    <source>
        <strain evidence="2">IBT 14317</strain>
    </source>
</reference>
<proteinExistence type="predicted"/>
<dbReference type="EMBL" id="ML735320">
    <property type="protein sequence ID" value="KAE8386043.1"/>
    <property type="molecule type" value="Genomic_DNA"/>
</dbReference>
<dbReference type="GO" id="GO:0055088">
    <property type="term" value="P:lipid homeostasis"/>
    <property type="evidence" value="ECO:0007669"/>
    <property type="project" value="TreeGrafter"/>
</dbReference>
<dbReference type="GO" id="GO:0071949">
    <property type="term" value="F:FAD binding"/>
    <property type="evidence" value="ECO:0007669"/>
    <property type="project" value="InterPro"/>
</dbReference>
<accession>A0A5N7BWM2</accession>
<dbReference type="Pfam" id="PF22924">
    <property type="entry name" value="ACOX_C_alpha1"/>
    <property type="match status" value="1"/>
</dbReference>